<evidence type="ECO:0000313" key="2">
    <source>
        <dbReference type="WBParaSite" id="RSKR_0000190000.1"/>
    </source>
</evidence>
<protein>
    <submittedName>
        <fullName evidence="2">Conserved oligomeric Golgi complex subunit 8</fullName>
    </submittedName>
</protein>
<organism evidence="1 2">
    <name type="scientific">Rhabditophanes sp. KR3021</name>
    <dbReference type="NCBI Taxonomy" id="114890"/>
    <lineage>
        <taxon>Eukaryota</taxon>
        <taxon>Metazoa</taxon>
        <taxon>Ecdysozoa</taxon>
        <taxon>Nematoda</taxon>
        <taxon>Chromadorea</taxon>
        <taxon>Rhabditida</taxon>
        <taxon>Tylenchina</taxon>
        <taxon>Panagrolaimomorpha</taxon>
        <taxon>Strongyloidoidea</taxon>
        <taxon>Alloionematidae</taxon>
        <taxon>Rhabditophanes</taxon>
    </lineage>
</organism>
<dbReference type="Proteomes" id="UP000095286">
    <property type="component" value="Unplaced"/>
</dbReference>
<reference evidence="2" key="1">
    <citation type="submission" date="2016-11" db="UniProtKB">
        <authorList>
            <consortium name="WormBaseParasite"/>
        </authorList>
    </citation>
    <scope>IDENTIFICATION</scope>
    <source>
        <strain evidence="2">KR3021</strain>
    </source>
</reference>
<dbReference type="WBParaSite" id="RSKR_0000190000.1">
    <property type="protein sequence ID" value="RSKR_0000190000.1"/>
    <property type="gene ID" value="RSKR_0000190000"/>
</dbReference>
<name>A0AC35TL67_9BILA</name>
<evidence type="ECO:0000313" key="1">
    <source>
        <dbReference type="Proteomes" id="UP000095286"/>
    </source>
</evidence>
<proteinExistence type="predicted"/>
<accession>A0AC35TL67</accession>
<sequence>MQSSSQKENYQNWSYADLKTEKYFLSQCWDDLKENLNHLAFSNYKTYADASRTSHVCLETIVELEQFMKSSSTDLQTINQSIVDFTESNEKINTELETLQNLQSNESVARQLITLPKLMDKCVHSGYYESAYLLTKFALELSRNRLTEKAIVQSVAERLIESRFVLLDELFNKFASPIDLATSIKIISSIRQIPFVTNTQLKTSLLQYRDLYLEKLIANITDDSEFHFKMIDIFRDCMHDTIVLYLAVFPDTNITRKGDLKAWKTWNAGSQSFLLHSWALHNINRIFEHLNGIEKNQKVIDIDGIYNKLVNCSLTFSRIGLDFQNIIAHRFTQIVLNYLANNIDSSTKKLCAVTRLNILPEESVAKMIGSFKERDNALIECPLELCVWDDLCAYGQEVKSHFKLISPEMYKNCENASRFNEIANPESGEGKTSLIN</sequence>